<dbReference type="Proteomes" id="UP000515152">
    <property type="component" value="Chromosome 26"/>
</dbReference>
<keyword evidence="4" id="KW-1015">Disulfide bond</keyword>
<dbReference type="CDD" id="cd10314">
    <property type="entry name" value="FAM20_C"/>
    <property type="match status" value="1"/>
</dbReference>
<evidence type="ECO:0000256" key="4">
    <source>
        <dbReference type="ARBA" id="ARBA00023157"/>
    </source>
</evidence>
<dbReference type="CTD" id="100007251"/>
<dbReference type="GO" id="GO:0005524">
    <property type="term" value="F:ATP binding"/>
    <property type="evidence" value="ECO:0007669"/>
    <property type="project" value="UniProtKB-KW"/>
</dbReference>
<feature type="region of interest" description="Disordered" evidence="9">
    <location>
        <begin position="79"/>
        <end position="98"/>
    </location>
</feature>
<keyword evidence="5" id="KW-0325">Glycoprotein</keyword>
<dbReference type="RefSeq" id="XP_042559889.1">
    <property type="nucleotide sequence ID" value="XM_042703955.1"/>
</dbReference>
<keyword evidence="3" id="KW-0333">Golgi apparatus</keyword>
<feature type="binding site" evidence="7">
    <location>
        <begin position="379"/>
        <end position="382"/>
    </location>
    <ligand>
        <name>ATP</name>
        <dbReference type="ChEBI" id="CHEBI:30616"/>
    </ligand>
</feature>
<name>A0A8M1KDB4_CLUHA</name>
<dbReference type="GO" id="GO:0005794">
    <property type="term" value="C:Golgi apparatus"/>
    <property type="evidence" value="ECO:0007669"/>
    <property type="project" value="UniProtKB-SubCell"/>
</dbReference>
<feature type="binding site" evidence="7">
    <location>
        <position position="453"/>
    </location>
    <ligand>
        <name>ATP</name>
        <dbReference type="ChEBI" id="CHEBI:30616"/>
    </ligand>
</feature>
<keyword evidence="12" id="KW-0723">Serine/threonine-protein kinase</keyword>
<keyword evidence="7" id="KW-0547">Nucleotide-binding</keyword>
<sequence>MSRVSVHRDWGVIQSFHLAEKMMRWCVRRRARALCLVLACLSVLLHLFLVLLTLSVYQTPSEPQVQLPSKTIRALTDPTVTPPMDSHGKAPSGLRPPGVSIMDVGGDRNMAARTGEESSVPKQDGAVKTLSETVKMECVNTPDLQPLKPNLTKMEALFKHPLYNVPGPPLQDDDWLLRMKPKVKEQELESHQWLSASEEGYDAVHLNNDVDTHPPWLRFHMGITRWQLYDPRDPNLHLLEDQLASDKIVSALQKTGGTQLKLVMSFPNYGQALLKPMKQERNEETNYNLYYFSDFERHNAEIAAYHLDRVLGFRRVPPAVGRLVDMIKEIKETTTDGKLAKTFFNSAVGNTCFYGQCSYYCSTEHAVCGRPRALEVSMAAMLPDLSLAPRRSWRSPWRRSYSRSKLAQWEKEKDYCDTVKKTPPYDEGTRLVDVIDMAILDFLMSNLDRHHYETFEKFGNDTFLIHLDNGRAFGRFSKDEPSILAPLEQCCRVRRSTLMKLQLLALPQHRLSDVMRASLSKDPLTTVAPLLSEQHLAALDRRLARVLKAVADCQERYSNAIYNDITDYPG</sequence>
<evidence type="ECO:0000313" key="12">
    <source>
        <dbReference type="RefSeq" id="XP_042559889.1"/>
    </source>
</evidence>
<dbReference type="PANTHER" id="PTHR12450">
    <property type="entry name" value="DENTIN MATRIX PROTEIN 4 PROTEIN FAM20"/>
    <property type="match status" value="1"/>
</dbReference>
<comment type="cofactor">
    <cofactor evidence="8">
        <name>Mn(2+)</name>
        <dbReference type="ChEBI" id="CHEBI:29035"/>
    </cofactor>
</comment>
<keyword evidence="7" id="KW-0067">ATP-binding</keyword>
<feature type="binding site" evidence="7">
    <location>
        <position position="468"/>
    </location>
    <ligand>
        <name>ATP</name>
        <dbReference type="ChEBI" id="CHEBI:30616"/>
    </ligand>
</feature>
<feature type="binding site" evidence="7">
    <location>
        <position position="275"/>
    </location>
    <ligand>
        <name>ATP</name>
        <dbReference type="ChEBI" id="CHEBI:30616"/>
    </ligand>
</feature>
<dbReference type="AlphaFoldDB" id="A0A8M1KDB4"/>
<gene>
    <name evidence="12" type="primary">fam20cl</name>
</gene>
<accession>A0A8M1KDB4</accession>
<feature type="binding site" evidence="8">
    <location>
        <position position="468"/>
    </location>
    <ligand>
        <name>Mn(2+)</name>
        <dbReference type="ChEBI" id="CHEBI:29035"/>
    </ligand>
</feature>
<evidence type="ECO:0000256" key="6">
    <source>
        <dbReference type="PIRSR" id="PIRSR624869-1"/>
    </source>
</evidence>
<evidence type="ECO:0000256" key="2">
    <source>
        <dbReference type="ARBA" id="ARBA00006557"/>
    </source>
</evidence>
<keyword evidence="8" id="KW-0464">Manganese</keyword>
<dbReference type="GO" id="GO:0004674">
    <property type="term" value="F:protein serine/threonine kinase activity"/>
    <property type="evidence" value="ECO:0007669"/>
    <property type="project" value="UniProtKB-KW"/>
</dbReference>
<comment type="similarity">
    <text evidence="2">Belongs to the FAM20 family.</text>
</comment>
<dbReference type="GeneID" id="105903829"/>
<proteinExistence type="inferred from homology"/>
<evidence type="ECO:0000256" key="8">
    <source>
        <dbReference type="PIRSR" id="PIRSR624869-3"/>
    </source>
</evidence>
<dbReference type="InterPro" id="IPR024869">
    <property type="entry name" value="FAM20"/>
</dbReference>
<feature type="binding site" evidence="7">
    <location>
        <position position="296"/>
    </location>
    <ligand>
        <name>ATP</name>
        <dbReference type="ChEBI" id="CHEBI:30616"/>
    </ligand>
</feature>
<evidence type="ECO:0000256" key="9">
    <source>
        <dbReference type="SAM" id="MobiDB-lite"/>
    </source>
</evidence>
<comment type="subcellular location">
    <subcellularLocation>
        <location evidence="1">Golgi apparatus</location>
    </subcellularLocation>
</comment>
<keyword evidence="12" id="KW-0808">Transferase</keyword>
<dbReference type="GO" id="GO:0046872">
    <property type="term" value="F:metal ion binding"/>
    <property type="evidence" value="ECO:0007669"/>
    <property type="project" value="UniProtKB-KW"/>
</dbReference>
<keyword evidence="11" id="KW-1185">Reference proteome</keyword>
<dbReference type="InterPro" id="IPR009581">
    <property type="entry name" value="FAM20_C"/>
</dbReference>
<evidence type="ECO:0000256" key="3">
    <source>
        <dbReference type="ARBA" id="ARBA00023034"/>
    </source>
</evidence>
<reference evidence="12" key="1">
    <citation type="submission" date="2025-08" db="UniProtKB">
        <authorList>
            <consortium name="RefSeq"/>
        </authorList>
    </citation>
    <scope>IDENTIFICATION</scope>
</reference>
<keyword evidence="12" id="KW-0418">Kinase</keyword>
<protein>
    <submittedName>
        <fullName evidence="12">Extracellular serine/threonine protein kinase FAM20C isoform X1</fullName>
    </submittedName>
</protein>
<feature type="domain" description="FAM20 C-terminal" evidence="10">
    <location>
        <begin position="343"/>
        <end position="558"/>
    </location>
</feature>
<feature type="binding site" evidence="8">
    <location>
        <position position="296"/>
    </location>
    <ligand>
        <name>Mn(2+)</name>
        <dbReference type="ChEBI" id="CHEBI:29035"/>
    </ligand>
</feature>
<organism evidence="11 12">
    <name type="scientific">Clupea harengus</name>
    <name type="common">Atlantic herring</name>
    <dbReference type="NCBI Taxonomy" id="7950"/>
    <lineage>
        <taxon>Eukaryota</taxon>
        <taxon>Metazoa</taxon>
        <taxon>Chordata</taxon>
        <taxon>Craniata</taxon>
        <taxon>Vertebrata</taxon>
        <taxon>Euteleostomi</taxon>
        <taxon>Actinopterygii</taxon>
        <taxon>Neopterygii</taxon>
        <taxon>Teleostei</taxon>
        <taxon>Clupei</taxon>
        <taxon>Clupeiformes</taxon>
        <taxon>Clupeoidei</taxon>
        <taxon>Clupeidae</taxon>
        <taxon>Clupea</taxon>
    </lineage>
</organism>
<dbReference type="Pfam" id="PF06702">
    <property type="entry name" value="Fam20C"/>
    <property type="match status" value="1"/>
</dbReference>
<evidence type="ECO:0000256" key="7">
    <source>
        <dbReference type="PIRSR" id="PIRSR624869-2"/>
    </source>
</evidence>
<dbReference type="GO" id="GO:0070166">
    <property type="term" value="P:enamel mineralization"/>
    <property type="evidence" value="ECO:0007669"/>
    <property type="project" value="TreeGrafter"/>
</dbReference>
<evidence type="ECO:0000256" key="5">
    <source>
        <dbReference type="ARBA" id="ARBA00023180"/>
    </source>
</evidence>
<feature type="binding site" evidence="7">
    <location>
        <position position="259"/>
    </location>
    <ligand>
        <name>ATP</name>
        <dbReference type="ChEBI" id="CHEBI:30616"/>
    </ligand>
</feature>
<evidence type="ECO:0000259" key="10">
    <source>
        <dbReference type="Pfam" id="PF06702"/>
    </source>
</evidence>
<keyword evidence="8" id="KW-0479">Metal-binding</keyword>
<dbReference type="OrthoDB" id="8583677at2759"/>
<evidence type="ECO:0000313" key="11">
    <source>
        <dbReference type="Proteomes" id="UP000515152"/>
    </source>
</evidence>
<feature type="active site" evidence="6">
    <location>
        <position position="448"/>
    </location>
</feature>
<evidence type="ECO:0000256" key="1">
    <source>
        <dbReference type="ARBA" id="ARBA00004555"/>
    </source>
</evidence>
<dbReference type="PANTHER" id="PTHR12450:SF25">
    <property type="entry name" value="FAM20 C-TERMINAL DOMAIN-CONTAINING PROTEIN"/>
    <property type="match status" value="1"/>
</dbReference>